<gene>
    <name evidence="1" type="ORF">HGR00_29015</name>
</gene>
<evidence type="ECO:0000313" key="1">
    <source>
        <dbReference type="EMBL" id="NMV41962.1"/>
    </source>
</evidence>
<dbReference type="EMBL" id="JABBZM010000042">
    <property type="protein sequence ID" value="NMV41962.1"/>
    <property type="molecule type" value="Genomic_DNA"/>
</dbReference>
<reference evidence="1 2" key="1">
    <citation type="submission" date="2020-04" db="EMBL/GenBank/DDBJ databases">
        <title>Ralstonia insidiosa genome sequencing and assembly.</title>
        <authorList>
            <person name="Martins R.C.R."/>
            <person name="Perdigao-Neto L.V."/>
            <person name="Levin A.S.S."/>
            <person name="Costa S.F."/>
        </authorList>
    </citation>
    <scope>NUCLEOTIDE SEQUENCE [LARGE SCALE GENOMIC DNA]</scope>
    <source>
        <strain evidence="1 2">5047</strain>
    </source>
</reference>
<dbReference type="RefSeq" id="WP_169341942.1">
    <property type="nucleotide sequence ID" value="NZ_JABBZM010000042.1"/>
</dbReference>
<proteinExistence type="predicted"/>
<dbReference type="AlphaFoldDB" id="A0A848P3U2"/>
<evidence type="ECO:0000313" key="2">
    <source>
        <dbReference type="Proteomes" id="UP000575469"/>
    </source>
</evidence>
<organism evidence="1 2">
    <name type="scientific">Ralstonia insidiosa</name>
    <dbReference type="NCBI Taxonomy" id="190721"/>
    <lineage>
        <taxon>Bacteria</taxon>
        <taxon>Pseudomonadati</taxon>
        <taxon>Pseudomonadota</taxon>
        <taxon>Betaproteobacteria</taxon>
        <taxon>Burkholderiales</taxon>
        <taxon>Burkholderiaceae</taxon>
        <taxon>Ralstonia</taxon>
    </lineage>
</organism>
<name>A0A848P3U2_9RALS</name>
<comment type="caution">
    <text evidence="1">The sequence shown here is derived from an EMBL/GenBank/DDBJ whole genome shotgun (WGS) entry which is preliminary data.</text>
</comment>
<sequence length="139" mass="15141">MNPGANQASGDAVGVQLPKQNDWEFTVGGAPNIPNRLFATIRNEGQGWVVTGVFHDFPDIPVSSKDELFVVSPDLKHWASANKVPEDNCPDIKRMNKPTYKNLCSSALAKKQTNLAGAFIVGVEPIAYVYELGRVVSTR</sequence>
<protein>
    <submittedName>
        <fullName evidence="1">Uncharacterized protein</fullName>
    </submittedName>
</protein>
<accession>A0A848P3U2</accession>
<dbReference type="Proteomes" id="UP000575469">
    <property type="component" value="Unassembled WGS sequence"/>
</dbReference>